<dbReference type="Proteomes" id="UP000195043">
    <property type="component" value="Unassembled WGS sequence"/>
</dbReference>
<dbReference type="SUPFAM" id="SSF159888">
    <property type="entry name" value="YdhG-like"/>
    <property type="match status" value="1"/>
</dbReference>
<name>A0A242A4P9_9ENTE</name>
<evidence type="ECO:0000313" key="3">
    <source>
        <dbReference type="Proteomes" id="UP000195043"/>
    </source>
</evidence>
<dbReference type="InterPro" id="IPR014922">
    <property type="entry name" value="YdhG-like"/>
</dbReference>
<comment type="caution">
    <text evidence="2">The sequence shown here is derived from an EMBL/GenBank/DDBJ whole genome shotgun (WGS) entry which is preliminary data.</text>
</comment>
<evidence type="ECO:0000259" key="1">
    <source>
        <dbReference type="Pfam" id="PF08818"/>
    </source>
</evidence>
<organism evidence="2 3">
    <name type="scientific">Candidatus Enterococcus testudinis</name>
    <dbReference type="NCBI Taxonomy" id="1834191"/>
    <lineage>
        <taxon>Bacteria</taxon>
        <taxon>Bacillati</taxon>
        <taxon>Bacillota</taxon>
        <taxon>Bacilli</taxon>
        <taxon>Lactobacillales</taxon>
        <taxon>Enterococcaceae</taxon>
        <taxon>Enterococcus</taxon>
    </lineage>
</organism>
<sequence>MDALEPFLAKITDEDKQNKLRTLFTHILQEFPDLIPVIKWGQPMFTHHQTFILGISVSKQHFAVSPETPCLNQFTSEIEDAGYSYTENIIRIKWTEAINEDMIFKMIAFNLEDKSEVTTFWR</sequence>
<dbReference type="OrthoDB" id="384795at2"/>
<evidence type="ECO:0000313" key="2">
    <source>
        <dbReference type="EMBL" id="OTN75932.1"/>
    </source>
</evidence>
<protein>
    <recommendedName>
        <fullName evidence="1">YdhG-like domain-containing protein</fullName>
    </recommendedName>
</protein>
<dbReference type="Gene3D" id="3.90.1150.200">
    <property type="match status" value="1"/>
</dbReference>
<proteinExistence type="predicted"/>
<dbReference type="RefSeq" id="WP_086273941.1">
    <property type="nucleotide sequence ID" value="NZ_NGKU01000001.1"/>
</dbReference>
<dbReference type="AlphaFoldDB" id="A0A242A4P9"/>
<keyword evidence="3" id="KW-1185">Reference proteome</keyword>
<dbReference type="EMBL" id="NGKU01000001">
    <property type="protein sequence ID" value="OTN75932.1"/>
    <property type="molecule type" value="Genomic_DNA"/>
</dbReference>
<gene>
    <name evidence="2" type="ORF">A5886_001008</name>
</gene>
<dbReference type="Pfam" id="PF08818">
    <property type="entry name" value="DUF1801"/>
    <property type="match status" value="1"/>
</dbReference>
<accession>A0A242A4P9</accession>
<feature type="domain" description="YdhG-like" evidence="1">
    <location>
        <begin position="16"/>
        <end position="110"/>
    </location>
</feature>
<reference evidence="2 3" key="1">
    <citation type="submission" date="2017-05" db="EMBL/GenBank/DDBJ databases">
        <title>The Genome Sequence of Enterococcus sp. 8G7_MSG3316.</title>
        <authorList>
            <consortium name="The Broad Institute Genomics Platform"/>
            <consortium name="The Broad Institute Genomic Center for Infectious Diseases"/>
            <person name="Earl A."/>
            <person name="Manson A."/>
            <person name="Schwartman J."/>
            <person name="Gilmore M."/>
            <person name="Abouelleil A."/>
            <person name="Cao P."/>
            <person name="Chapman S."/>
            <person name="Cusick C."/>
            <person name="Shea T."/>
            <person name="Young S."/>
            <person name="Neafsey D."/>
            <person name="Nusbaum C."/>
            <person name="Birren B."/>
        </authorList>
    </citation>
    <scope>NUCLEOTIDE SEQUENCE [LARGE SCALE GENOMIC DNA]</scope>
    <source>
        <strain evidence="2 3">8G7_MSG3316</strain>
    </source>
</reference>